<proteinExistence type="predicted"/>
<dbReference type="STRING" id="673.AL542_18040"/>
<organism evidence="1 2">
    <name type="scientific">Grimontia hollisae</name>
    <name type="common">Vibrio hollisae</name>
    <dbReference type="NCBI Taxonomy" id="673"/>
    <lineage>
        <taxon>Bacteria</taxon>
        <taxon>Pseudomonadati</taxon>
        <taxon>Pseudomonadota</taxon>
        <taxon>Gammaproteobacteria</taxon>
        <taxon>Vibrionales</taxon>
        <taxon>Vibrionaceae</taxon>
        <taxon>Grimontia</taxon>
    </lineage>
</organism>
<dbReference type="InterPro" id="IPR016896">
    <property type="entry name" value="DUF2860"/>
</dbReference>
<evidence type="ECO:0000313" key="1">
    <source>
        <dbReference type="EMBL" id="STO57209.1"/>
    </source>
</evidence>
<dbReference type="EMBL" id="UGHD01000002">
    <property type="protein sequence ID" value="STO57209.1"/>
    <property type="molecule type" value="Genomic_DNA"/>
</dbReference>
<reference evidence="1 2" key="1">
    <citation type="submission" date="2018-06" db="EMBL/GenBank/DDBJ databases">
        <authorList>
            <consortium name="Pathogen Informatics"/>
            <person name="Doyle S."/>
        </authorList>
    </citation>
    <scope>NUCLEOTIDE SEQUENCE [LARGE SCALE GENOMIC DNA]</scope>
    <source>
        <strain evidence="1 2">NCTC11645</strain>
    </source>
</reference>
<evidence type="ECO:0000313" key="2">
    <source>
        <dbReference type="Proteomes" id="UP000254512"/>
    </source>
</evidence>
<dbReference type="RefSeq" id="WP_115659655.1">
    <property type="nucleotide sequence ID" value="NZ_CP046810.1"/>
</dbReference>
<accession>A0A377HLY4</accession>
<dbReference type="AlphaFoldDB" id="A0A377HLY4"/>
<name>A0A377HLY4_GRIHO</name>
<protein>
    <submittedName>
        <fullName evidence="1">Protein of uncharacterized function (DUF2860)</fullName>
    </submittedName>
</protein>
<gene>
    <name evidence="1" type="ORF">NCTC11645_01593</name>
</gene>
<dbReference type="PIRSF" id="PIRSF028696">
    <property type="entry name" value="UCP028696"/>
    <property type="match status" value="1"/>
</dbReference>
<sequence>MKNTTPLLTTLAFLPFITHAELADKGGFSGEISVIGGVTSTDSNLSTSNNETKSAPLNSVGDRKTDSFLGALGNLSFTFGQGLDKQLFVGTSRDDIAVGIIALEMGYKQELASGTQISFSYLPTVLAEDVWANPFTLGSPRTETEKSGDAYRLKLDRIGGSMLSLDLAYAQTDVDNEQSGAGQGLSNAEQQRLDRNSDTFYSKLGYRQFLGKGQGISPAFIYINNDADGEAMSHQSYGGELTYFSFAGRNNIVLTGKYHIRDYDASHPLFGETRSDTEYGAFLAYEYAHFFDIPPLSFITLAGYNNTDSNIDFYDASEFFGSVGITYQF</sequence>
<dbReference type="Proteomes" id="UP000254512">
    <property type="component" value="Unassembled WGS sequence"/>
</dbReference>
<dbReference type="Pfam" id="PF11059">
    <property type="entry name" value="DUF2860"/>
    <property type="match status" value="1"/>
</dbReference>